<feature type="domain" description="EAL" evidence="2">
    <location>
        <begin position="374"/>
        <end position="631"/>
    </location>
</feature>
<dbReference type="PROSITE" id="PS50887">
    <property type="entry name" value="GGDEF"/>
    <property type="match status" value="1"/>
</dbReference>
<evidence type="ECO:0000259" key="3">
    <source>
        <dbReference type="PROSITE" id="PS50887"/>
    </source>
</evidence>
<reference evidence="4 5" key="1">
    <citation type="submission" date="2021-01" db="EMBL/GenBank/DDBJ databases">
        <title>Whole genome shotgun sequence of Asanoa iriomotensis NBRC 100142.</title>
        <authorList>
            <person name="Komaki H."/>
            <person name="Tamura T."/>
        </authorList>
    </citation>
    <scope>NUCLEOTIDE SEQUENCE [LARGE SCALE GENOMIC DNA]</scope>
    <source>
        <strain evidence="4 5">NBRC 100142</strain>
    </source>
</reference>
<dbReference type="InterPro" id="IPR035919">
    <property type="entry name" value="EAL_sf"/>
</dbReference>
<dbReference type="InterPro" id="IPR043128">
    <property type="entry name" value="Rev_trsase/Diguanyl_cyclase"/>
</dbReference>
<dbReference type="RefSeq" id="WP_203706371.1">
    <property type="nucleotide sequence ID" value="NZ_BONC01000049.1"/>
</dbReference>
<evidence type="ECO:0000259" key="2">
    <source>
        <dbReference type="PROSITE" id="PS50883"/>
    </source>
</evidence>
<dbReference type="PANTHER" id="PTHR33121:SF79">
    <property type="entry name" value="CYCLIC DI-GMP PHOSPHODIESTERASE PDED-RELATED"/>
    <property type="match status" value="1"/>
</dbReference>
<gene>
    <name evidence="4" type="ORF">Air01nite_56380</name>
</gene>
<dbReference type="CDD" id="cd01948">
    <property type="entry name" value="EAL"/>
    <property type="match status" value="1"/>
</dbReference>
<feature type="transmembrane region" description="Helical" evidence="1">
    <location>
        <begin position="115"/>
        <end position="134"/>
    </location>
</feature>
<proteinExistence type="predicted"/>
<feature type="domain" description="GGDEF" evidence="3">
    <location>
        <begin position="233"/>
        <end position="366"/>
    </location>
</feature>
<feature type="transmembrane region" description="Helical" evidence="1">
    <location>
        <begin position="7"/>
        <end position="24"/>
    </location>
</feature>
<keyword evidence="5" id="KW-1185">Reference proteome</keyword>
<sequence length="646" mass="69187">MDVLQDGFWILAAVAVLADVRPIAGWDRRHKGSTVFLSICFCFGILLVWGLGPALVVQAIANLLGCLRARLSRRETALVLVRNTGGLAAADAVLWATGVGTLRRPEGFDGSTAGAVVLAIGAALLVSYGILLLADRLATGRPWRTTFTRGLGLNILASASLFLVSTVVVAEPRGWAFAVLLLPVVGMVELAYLLERQTRALRRDTLTRVLSRRGLEDVVTRLLGRDEAKSDPTEFAFLLFQGSRLRDVRESYGRRVGDQLVIEVARRLQAAVGTDDAVGRVEGNEFGIVLPGRHDADTAVRVARETVASLGRPAVVAGVPFDIRGTVGVALAPEHGDDLTTLLRHADAAASTAAGAGRPAEVFAPMPVSDRASRLAILRDLNAALDNRPEGGTITFAYQPQVDVATGDLASVEALLRWRHPQRGAVDTGTIVEVAEPTALMGRITQRAVEEVTAQLRRWNEEGRPIAAAVNISVRDLSGDAFVEHLLRTVGAAGLARGQLTVEVTEGELISEGEQVDRAVARITDAGIGLAVDDFGSGFSSLQHLRRLPLTELKVDKSLVSQVADRRVDRALLRSVIEMAETLEMRVVAEGVEDARVHQVLADLGCPVGQGWYYGRPGSAADISARLDAEHIRHAAPIPRTPGHHH</sequence>
<accession>A0ABQ4C9U6</accession>
<dbReference type="InterPro" id="IPR029787">
    <property type="entry name" value="Nucleotide_cyclase"/>
</dbReference>
<feature type="transmembrane region" description="Helical" evidence="1">
    <location>
        <begin position="175"/>
        <end position="194"/>
    </location>
</feature>
<keyword evidence="1" id="KW-0812">Transmembrane</keyword>
<dbReference type="PROSITE" id="PS50883">
    <property type="entry name" value="EAL"/>
    <property type="match status" value="1"/>
</dbReference>
<keyword evidence="1" id="KW-0472">Membrane</keyword>
<dbReference type="SUPFAM" id="SSF141868">
    <property type="entry name" value="EAL domain-like"/>
    <property type="match status" value="1"/>
</dbReference>
<dbReference type="NCBIfam" id="TIGR00254">
    <property type="entry name" value="GGDEF"/>
    <property type="match status" value="1"/>
</dbReference>
<dbReference type="SMART" id="SM00052">
    <property type="entry name" value="EAL"/>
    <property type="match status" value="1"/>
</dbReference>
<keyword evidence="1" id="KW-1133">Transmembrane helix</keyword>
<evidence type="ECO:0000313" key="5">
    <source>
        <dbReference type="Proteomes" id="UP000624325"/>
    </source>
</evidence>
<dbReference type="InterPro" id="IPR001633">
    <property type="entry name" value="EAL_dom"/>
</dbReference>
<feature type="transmembrane region" description="Helical" evidence="1">
    <location>
        <begin position="76"/>
        <end position="95"/>
    </location>
</feature>
<protein>
    <submittedName>
        <fullName evidence="4">GGDEF-domain containing protein</fullName>
    </submittedName>
</protein>
<dbReference type="CDD" id="cd01949">
    <property type="entry name" value="GGDEF"/>
    <property type="match status" value="1"/>
</dbReference>
<dbReference type="Pfam" id="PF00990">
    <property type="entry name" value="GGDEF"/>
    <property type="match status" value="1"/>
</dbReference>
<feature type="transmembrane region" description="Helical" evidence="1">
    <location>
        <begin position="36"/>
        <end position="64"/>
    </location>
</feature>
<dbReference type="SMART" id="SM00267">
    <property type="entry name" value="GGDEF"/>
    <property type="match status" value="1"/>
</dbReference>
<dbReference type="EMBL" id="BONC01000049">
    <property type="protein sequence ID" value="GIF59543.1"/>
    <property type="molecule type" value="Genomic_DNA"/>
</dbReference>
<dbReference type="Pfam" id="PF00563">
    <property type="entry name" value="EAL"/>
    <property type="match status" value="1"/>
</dbReference>
<dbReference type="InterPro" id="IPR000160">
    <property type="entry name" value="GGDEF_dom"/>
</dbReference>
<comment type="caution">
    <text evidence="4">The sequence shown here is derived from an EMBL/GenBank/DDBJ whole genome shotgun (WGS) entry which is preliminary data.</text>
</comment>
<dbReference type="InterPro" id="IPR050706">
    <property type="entry name" value="Cyclic-di-GMP_PDE-like"/>
</dbReference>
<name>A0ABQ4C9U6_9ACTN</name>
<dbReference type="Gene3D" id="3.30.70.270">
    <property type="match status" value="1"/>
</dbReference>
<evidence type="ECO:0000256" key="1">
    <source>
        <dbReference type="SAM" id="Phobius"/>
    </source>
</evidence>
<dbReference type="Gene3D" id="3.20.20.450">
    <property type="entry name" value="EAL domain"/>
    <property type="match status" value="1"/>
</dbReference>
<dbReference type="PANTHER" id="PTHR33121">
    <property type="entry name" value="CYCLIC DI-GMP PHOSPHODIESTERASE PDEF"/>
    <property type="match status" value="1"/>
</dbReference>
<evidence type="ECO:0000313" key="4">
    <source>
        <dbReference type="EMBL" id="GIF59543.1"/>
    </source>
</evidence>
<feature type="transmembrane region" description="Helical" evidence="1">
    <location>
        <begin position="146"/>
        <end position="169"/>
    </location>
</feature>
<organism evidence="4 5">
    <name type="scientific">Asanoa iriomotensis</name>
    <dbReference type="NCBI Taxonomy" id="234613"/>
    <lineage>
        <taxon>Bacteria</taxon>
        <taxon>Bacillati</taxon>
        <taxon>Actinomycetota</taxon>
        <taxon>Actinomycetes</taxon>
        <taxon>Micromonosporales</taxon>
        <taxon>Micromonosporaceae</taxon>
        <taxon>Asanoa</taxon>
    </lineage>
</organism>
<dbReference type="SUPFAM" id="SSF55073">
    <property type="entry name" value="Nucleotide cyclase"/>
    <property type="match status" value="1"/>
</dbReference>
<dbReference type="Proteomes" id="UP000624325">
    <property type="component" value="Unassembled WGS sequence"/>
</dbReference>